<reference evidence="2" key="3">
    <citation type="submission" date="2015-04" db="UniProtKB">
        <authorList>
            <consortium name="EnsemblPlants"/>
        </authorList>
    </citation>
    <scope>IDENTIFICATION</scope>
</reference>
<evidence type="ECO:0008006" key="4">
    <source>
        <dbReference type="Google" id="ProtNLM"/>
    </source>
</evidence>
<reference evidence="2 3" key="1">
    <citation type="submission" date="2012-08" db="EMBL/GenBank/DDBJ databases">
        <title>Oryza genome evolution.</title>
        <authorList>
            <person name="Wing R.A."/>
        </authorList>
    </citation>
    <scope>NUCLEOTIDE SEQUENCE</scope>
</reference>
<accession>A0A0D9VDM9</accession>
<feature type="signal peptide" evidence="1">
    <location>
        <begin position="1"/>
        <end position="31"/>
    </location>
</feature>
<name>A0A0D9VDM9_9ORYZ</name>
<evidence type="ECO:0000313" key="2">
    <source>
        <dbReference type="EnsemblPlants" id="LPERR02G07180.1"/>
    </source>
</evidence>
<sequence>MRVAGFRVRVQAILVMSLLLLQVPFLPCTLATGGTRGKSLELLIMVRSETHHKKHLDLFATRKSTRSRRILHDNWSGPGHDPPCC</sequence>
<evidence type="ECO:0000313" key="3">
    <source>
        <dbReference type="Proteomes" id="UP000032180"/>
    </source>
</evidence>
<dbReference type="HOGENOM" id="CLU_183318_0_0_1"/>
<dbReference type="Gramene" id="LPERR02G07180.1">
    <property type="protein sequence ID" value="LPERR02G07180.1"/>
    <property type="gene ID" value="LPERR02G07180"/>
</dbReference>
<evidence type="ECO:0000256" key="1">
    <source>
        <dbReference type="SAM" id="SignalP"/>
    </source>
</evidence>
<dbReference type="AlphaFoldDB" id="A0A0D9VDM9"/>
<reference evidence="3" key="2">
    <citation type="submission" date="2013-12" db="EMBL/GenBank/DDBJ databases">
        <authorList>
            <person name="Yu Y."/>
            <person name="Lee S."/>
            <person name="de Baynast K."/>
            <person name="Wissotski M."/>
            <person name="Liu L."/>
            <person name="Talag J."/>
            <person name="Goicoechea J."/>
            <person name="Angelova A."/>
            <person name="Jetty R."/>
            <person name="Kudrna D."/>
            <person name="Golser W."/>
            <person name="Rivera L."/>
            <person name="Zhang J."/>
            <person name="Wing R."/>
        </authorList>
    </citation>
    <scope>NUCLEOTIDE SEQUENCE</scope>
</reference>
<dbReference type="EnsemblPlants" id="LPERR02G07180.1">
    <property type="protein sequence ID" value="LPERR02G07180.1"/>
    <property type="gene ID" value="LPERR02G07180"/>
</dbReference>
<organism evidence="2 3">
    <name type="scientific">Leersia perrieri</name>
    <dbReference type="NCBI Taxonomy" id="77586"/>
    <lineage>
        <taxon>Eukaryota</taxon>
        <taxon>Viridiplantae</taxon>
        <taxon>Streptophyta</taxon>
        <taxon>Embryophyta</taxon>
        <taxon>Tracheophyta</taxon>
        <taxon>Spermatophyta</taxon>
        <taxon>Magnoliopsida</taxon>
        <taxon>Liliopsida</taxon>
        <taxon>Poales</taxon>
        <taxon>Poaceae</taxon>
        <taxon>BOP clade</taxon>
        <taxon>Oryzoideae</taxon>
        <taxon>Oryzeae</taxon>
        <taxon>Oryzinae</taxon>
        <taxon>Leersia</taxon>
    </lineage>
</organism>
<proteinExistence type="predicted"/>
<dbReference type="Proteomes" id="UP000032180">
    <property type="component" value="Chromosome 2"/>
</dbReference>
<protein>
    <recommendedName>
        <fullName evidence="4">Secreted protein</fullName>
    </recommendedName>
</protein>
<feature type="chain" id="PRO_5002347719" description="Secreted protein" evidence="1">
    <location>
        <begin position="32"/>
        <end position="85"/>
    </location>
</feature>
<keyword evidence="1" id="KW-0732">Signal</keyword>
<keyword evidence="3" id="KW-1185">Reference proteome</keyword>